<dbReference type="Pfam" id="PF03382">
    <property type="entry name" value="DUF285"/>
    <property type="match status" value="2"/>
</dbReference>
<dbReference type="InterPro" id="IPR005046">
    <property type="entry name" value="DUF285"/>
</dbReference>
<dbReference type="Proteomes" id="UP000184108">
    <property type="component" value="Unassembled WGS sequence"/>
</dbReference>
<dbReference type="EMBL" id="FQVE01000006">
    <property type="protein sequence ID" value="SHG47391.1"/>
    <property type="molecule type" value="Genomic_DNA"/>
</dbReference>
<dbReference type="NCBIfam" id="TIGR02167">
    <property type="entry name" value="Liste_lipo_26"/>
    <property type="match status" value="8"/>
</dbReference>
<feature type="signal peptide" evidence="2">
    <location>
        <begin position="1"/>
        <end position="20"/>
    </location>
</feature>
<sequence>MKLKYLLLSLFLMFCCILKAQNEFITVWKPSNTGFIPSVSTSTQIYFPGVGTDYEIFWEEVGYPAHNGTLNDVTTIVGLPLLIDFGAPLNPIPGNATYTLKVSPENGSFHRICFYGPDLTVRGDVHKLIEVVQWGAIKWSSMQRAFHYCTEMDVTATDLPFLEHVTDMSGIFAGCYKLVGNSSFSNWDVSHVTHMNEGFYSAKLFNQPISSWDISNVTDISAMFFDAGQFNQPIGIWNTSNVTNMDGTFGFTHQFNQPLANWNTSNVTNMSGMFMDAKLFNEPIGNWDTSRVKDMSFMFGSTPMFNQPIASWDTSSVTNMRGMFLNSTKFNQPVGNWNTSSVTNMEGVFRESKAFDQAIANWDTSNVTTMNSMFAAAEKFNQPIGNWNTSMVTNMGYMFSRALLFNQPIGSWDISNVTNMYSMFADNPVFNQPLSNWNTAVVTDMRVMFKNAAMFNQDLGSWNLLSALQMNSMLDASGLSCANYNSTLSGWANGSATPNSISIGSSGLVYSSTQAVAARNSLTNSKNWTITNDSYNPECLMLATSEVHKNDLKIYPNPVKNKVFFSKELKDIEIYSIDGQLLKRNSKGNQIDISELPKGVYILKASDQSGNPLSKKIIKD</sequence>
<evidence type="ECO:0000313" key="4">
    <source>
        <dbReference type="EMBL" id="SHG47391.1"/>
    </source>
</evidence>
<protein>
    <submittedName>
        <fullName evidence="4">Por secretion system C-terminal sorting domain-containing protein</fullName>
    </submittedName>
</protein>
<feature type="chain" id="PRO_5012815995" evidence="2">
    <location>
        <begin position="21"/>
        <end position="620"/>
    </location>
</feature>
<dbReference type="InterPro" id="IPR026444">
    <property type="entry name" value="Secre_tail"/>
</dbReference>
<evidence type="ECO:0000313" key="5">
    <source>
        <dbReference type="Proteomes" id="UP000184108"/>
    </source>
</evidence>
<dbReference type="NCBIfam" id="TIGR04183">
    <property type="entry name" value="Por_Secre_tail"/>
    <property type="match status" value="1"/>
</dbReference>
<feature type="domain" description="Secretion system C-terminal sorting" evidence="3">
    <location>
        <begin position="554"/>
        <end position="618"/>
    </location>
</feature>
<gene>
    <name evidence="4" type="ORF">SAMN02787073_4260</name>
</gene>
<dbReference type="RefSeq" id="WP_073175236.1">
    <property type="nucleotide sequence ID" value="NZ_FQVE01000006.1"/>
</dbReference>
<keyword evidence="1 2" id="KW-0732">Signal</keyword>
<organism evidence="4 5">
    <name type="scientific">Chryseobacterium vrystaatense</name>
    <dbReference type="NCBI Taxonomy" id="307480"/>
    <lineage>
        <taxon>Bacteria</taxon>
        <taxon>Pseudomonadati</taxon>
        <taxon>Bacteroidota</taxon>
        <taxon>Flavobacteriia</taxon>
        <taxon>Flavobacteriales</taxon>
        <taxon>Weeksellaceae</taxon>
        <taxon>Chryseobacterium group</taxon>
        <taxon>Chryseobacterium</taxon>
    </lineage>
</organism>
<evidence type="ECO:0000259" key="3">
    <source>
        <dbReference type="Pfam" id="PF18962"/>
    </source>
</evidence>
<dbReference type="Pfam" id="PF18962">
    <property type="entry name" value="Por_Secre_tail"/>
    <property type="match status" value="1"/>
</dbReference>
<evidence type="ECO:0000256" key="1">
    <source>
        <dbReference type="ARBA" id="ARBA00022729"/>
    </source>
</evidence>
<name>A0A1M5K3R7_9FLAO</name>
<evidence type="ECO:0000256" key="2">
    <source>
        <dbReference type="SAM" id="SignalP"/>
    </source>
</evidence>
<dbReference type="AlphaFoldDB" id="A0A1M5K3R7"/>
<dbReference type="InterPro" id="IPR011889">
    <property type="entry name" value="Liste_lipo_26"/>
</dbReference>
<reference evidence="5" key="1">
    <citation type="submission" date="2016-11" db="EMBL/GenBank/DDBJ databases">
        <authorList>
            <person name="Varghese N."/>
            <person name="Submissions S."/>
        </authorList>
    </citation>
    <scope>NUCLEOTIDE SEQUENCE [LARGE SCALE GENOMIC DNA]</scope>
    <source>
        <strain evidence="5">YR203</strain>
    </source>
</reference>
<accession>A0A1M5K3R7</accession>
<proteinExistence type="predicted"/>